<protein>
    <submittedName>
        <fullName evidence="2">Uncharacterized protein</fullName>
    </submittedName>
</protein>
<comment type="caution">
    <text evidence="2">The sequence shown here is derived from an EMBL/GenBank/DDBJ whole genome shotgun (WGS) entry which is preliminary data.</text>
</comment>
<gene>
    <name evidence="2" type="ORF">ET996_13795</name>
</gene>
<organism evidence="2 3">
    <name type="scientific">Propioniciclava tarda</name>
    <dbReference type="NCBI Taxonomy" id="433330"/>
    <lineage>
        <taxon>Bacteria</taxon>
        <taxon>Bacillati</taxon>
        <taxon>Actinomycetota</taxon>
        <taxon>Actinomycetes</taxon>
        <taxon>Propionibacteriales</taxon>
        <taxon>Propionibacteriaceae</taxon>
        <taxon>Propioniciclava</taxon>
    </lineage>
</organism>
<sequence length="186" mass="18601">MSPPAVTAQPSPTPAAPATSTTSQPAPTASTSQPTTALPIVASNKGVGAFKFGAAESAVLAGLTPALGKPKTRTSAGGCEGAGGSYNLYATFGSLELRFAAKDLKASSPRVLASWTIRTTKASDGKIALASNVPFGLTLAQLQAKYPGGGGLEHMGAWAANGYVIIPPETAGQPTLITAGDLDWCT</sequence>
<accession>A0A4Q9KHL1</accession>
<name>A0A4Q9KHL1_PROTD</name>
<evidence type="ECO:0000313" key="3">
    <source>
        <dbReference type="Proteomes" id="UP000291933"/>
    </source>
</evidence>
<evidence type="ECO:0000256" key="1">
    <source>
        <dbReference type="SAM" id="MobiDB-lite"/>
    </source>
</evidence>
<dbReference type="Proteomes" id="UP000291933">
    <property type="component" value="Unassembled WGS sequence"/>
</dbReference>
<dbReference type="EMBL" id="SDMR01000025">
    <property type="protein sequence ID" value="TBT91483.1"/>
    <property type="molecule type" value="Genomic_DNA"/>
</dbReference>
<feature type="region of interest" description="Disordered" evidence="1">
    <location>
        <begin position="1"/>
        <end position="34"/>
    </location>
</feature>
<proteinExistence type="predicted"/>
<evidence type="ECO:0000313" key="2">
    <source>
        <dbReference type="EMBL" id="TBT91483.1"/>
    </source>
</evidence>
<dbReference type="RefSeq" id="WP_131173145.1">
    <property type="nucleotide sequence ID" value="NZ_FXTL01000025.1"/>
</dbReference>
<dbReference type="AlphaFoldDB" id="A0A4Q9KHL1"/>
<keyword evidence="3" id="KW-1185">Reference proteome</keyword>
<reference evidence="2 3" key="1">
    <citation type="submission" date="2019-01" db="EMBL/GenBank/DDBJ databases">
        <title>Lactibacter flavus gen. nov., sp. nov., a novel bacterium of the family Propionibacteriaceae isolated from raw milk and dairy products.</title>
        <authorList>
            <person name="Huptas C."/>
            <person name="Wenning M."/>
            <person name="Breitenwieser F."/>
            <person name="Doll E."/>
            <person name="Von Neubeck M."/>
            <person name="Busse H.-J."/>
            <person name="Scherer S."/>
        </authorList>
    </citation>
    <scope>NUCLEOTIDE SEQUENCE [LARGE SCALE GENOMIC DNA]</scope>
    <source>
        <strain evidence="2 3">DSM 22130</strain>
    </source>
</reference>